<name>A0A1W2GZD4_9BACT</name>
<dbReference type="STRING" id="758820.SAMN00777080_0584"/>
<dbReference type="EMBL" id="LT838813">
    <property type="protein sequence ID" value="SMD42047.1"/>
    <property type="molecule type" value="Genomic_DNA"/>
</dbReference>
<accession>A0A1W2GZD4</accession>
<dbReference type="InterPro" id="IPR007899">
    <property type="entry name" value="CHAD_dom"/>
</dbReference>
<dbReference type="AlphaFoldDB" id="A0A1W2GZD4"/>
<keyword evidence="3" id="KW-1185">Reference proteome</keyword>
<feature type="domain" description="CHAD" evidence="1">
    <location>
        <begin position="6"/>
        <end position="201"/>
    </location>
</feature>
<proteinExistence type="predicted"/>
<reference evidence="3" key="1">
    <citation type="submission" date="2017-04" db="EMBL/GenBank/DDBJ databases">
        <authorList>
            <person name="Varghese N."/>
            <person name="Submissions S."/>
        </authorList>
    </citation>
    <scope>NUCLEOTIDE SEQUENCE [LARGE SCALE GENOMIC DNA]</scope>
    <source>
        <strain evidence="3">DSM 16537</strain>
    </source>
</reference>
<organism evidence="2 3">
    <name type="scientific">Aquiflexum balticum DSM 16537</name>
    <dbReference type="NCBI Taxonomy" id="758820"/>
    <lineage>
        <taxon>Bacteria</taxon>
        <taxon>Pseudomonadati</taxon>
        <taxon>Bacteroidota</taxon>
        <taxon>Cytophagia</taxon>
        <taxon>Cytophagales</taxon>
        <taxon>Cyclobacteriaceae</taxon>
        <taxon>Aquiflexum</taxon>
    </lineage>
</organism>
<dbReference type="Pfam" id="PF05235">
    <property type="entry name" value="CHAD"/>
    <property type="match status" value="1"/>
</dbReference>
<protein>
    <submittedName>
        <fullName evidence="2">CHAD domain-containing protein</fullName>
    </submittedName>
</protein>
<dbReference type="Proteomes" id="UP000192333">
    <property type="component" value="Chromosome I"/>
</dbReference>
<evidence type="ECO:0000313" key="2">
    <source>
        <dbReference type="EMBL" id="SMD42047.1"/>
    </source>
</evidence>
<dbReference type="InterPro" id="IPR038186">
    <property type="entry name" value="CHAD_dom_sf"/>
</dbReference>
<gene>
    <name evidence="2" type="ORF">SAMN00777080_0584</name>
</gene>
<dbReference type="Gene3D" id="1.40.20.10">
    <property type="entry name" value="CHAD domain"/>
    <property type="match status" value="1"/>
</dbReference>
<evidence type="ECO:0000313" key="3">
    <source>
        <dbReference type="Proteomes" id="UP000192333"/>
    </source>
</evidence>
<sequence>MQQHFYLFCHEQDPTALHQMRVMIKKIHSLVKLYTFTFPEKNELKLIFKPVRKIFKNAGIIRESQLHLLNLEKTGIRNEQLEIRLNEIIRIETEKFLKRQKKYGKILDCQLAEFQKEISPITKKQFRLFVNANLKYAFTNLQRKKHIAQLHESRKSLKSILHLSELFIPETYGNKKLNIEYLTQFAEKIGNWHDLYKTNSWLEENMNGTIFKEPLLIAIKESMDLIDDAKSNFKEQVFKTSSSIEADQNNPPIPL</sequence>
<dbReference type="OrthoDB" id="773317at2"/>
<evidence type="ECO:0000259" key="1">
    <source>
        <dbReference type="Pfam" id="PF05235"/>
    </source>
</evidence>